<dbReference type="SMART" id="SM00903">
    <property type="entry name" value="Flavin_Reduct"/>
    <property type="match status" value="1"/>
</dbReference>
<keyword evidence="10" id="KW-1185">Reference proteome</keyword>
<dbReference type="InterPro" id="IPR051285">
    <property type="entry name" value="NADH_oxidoreductase_modular"/>
</dbReference>
<organism evidence="9 10">
    <name type="scientific">Cyanobacterium aponinum (strain PCC 10605)</name>
    <dbReference type="NCBI Taxonomy" id="755178"/>
    <lineage>
        <taxon>Bacteria</taxon>
        <taxon>Bacillati</taxon>
        <taxon>Cyanobacteriota</taxon>
        <taxon>Cyanophyceae</taxon>
        <taxon>Oscillatoriophycideae</taxon>
        <taxon>Chroococcales</taxon>
        <taxon>Geminocystaceae</taxon>
        <taxon>Cyanobacterium</taxon>
    </lineage>
</organism>
<dbReference type="SUPFAM" id="SSF50475">
    <property type="entry name" value="FMN-binding split barrel"/>
    <property type="match status" value="1"/>
</dbReference>
<dbReference type="Pfam" id="PF00258">
    <property type="entry name" value="Flavodoxin_1"/>
    <property type="match status" value="1"/>
</dbReference>
<dbReference type="HOGENOM" id="CLU_017490_2_1_3"/>
<dbReference type="Gene3D" id="3.60.15.10">
    <property type="entry name" value="Ribonuclease Z/Hydroxyacylglutathione hydrolase-like"/>
    <property type="match status" value="1"/>
</dbReference>
<dbReference type="AlphaFoldDB" id="K9Z7D8"/>
<comment type="function">
    <text evidence="7">Mediates electron transfer from NADH to oxygen, reducing it to water. This modular protein has 3 redox cofactors, in other organisms the same activity requires 2 or 3 proteins.</text>
</comment>
<dbReference type="Proteomes" id="UP000010480">
    <property type="component" value="Chromosome"/>
</dbReference>
<dbReference type="PATRIC" id="fig|755178.3.peg.2734"/>
<dbReference type="InterPro" id="IPR008254">
    <property type="entry name" value="Flavodoxin/NO_synth"/>
</dbReference>
<proteinExistence type="inferred from homology"/>
<evidence type="ECO:0000256" key="5">
    <source>
        <dbReference type="ARBA" id="ARBA00022982"/>
    </source>
</evidence>
<dbReference type="Pfam" id="PF01613">
    <property type="entry name" value="Flavin_Reduct"/>
    <property type="match status" value="1"/>
</dbReference>
<comment type="similarity">
    <text evidence="3">In the N-terminal section; belongs to the zinc metallo-hydrolase group 3 family.</text>
</comment>
<dbReference type="InterPro" id="IPR045761">
    <property type="entry name" value="ODP_dom"/>
</dbReference>
<dbReference type="PROSITE" id="PS50902">
    <property type="entry name" value="FLAVODOXIN_LIKE"/>
    <property type="match status" value="1"/>
</dbReference>
<reference evidence="10" key="1">
    <citation type="journal article" date="2013" name="Proc. Natl. Acad. Sci. U.S.A.">
        <title>Improving the coverage of the cyanobacterial phylum using diversity-driven genome sequencing.</title>
        <authorList>
            <person name="Shih P.M."/>
            <person name="Wu D."/>
            <person name="Latifi A."/>
            <person name="Axen S.D."/>
            <person name="Fewer D.P."/>
            <person name="Talla E."/>
            <person name="Calteau A."/>
            <person name="Cai F."/>
            <person name="Tandeau de Marsac N."/>
            <person name="Rippka R."/>
            <person name="Herdman M."/>
            <person name="Sivonen K."/>
            <person name="Coursin T."/>
            <person name="Laurent T."/>
            <person name="Goodwin L."/>
            <person name="Nolan M."/>
            <person name="Davenport K.W."/>
            <person name="Han C.S."/>
            <person name="Rubin E.M."/>
            <person name="Eisen J.A."/>
            <person name="Woyke T."/>
            <person name="Gugger M."/>
            <person name="Kerfeld C.A."/>
        </authorList>
    </citation>
    <scope>NUCLEOTIDE SEQUENCE [LARGE SCALE GENOMIC DNA]</scope>
    <source>
        <strain evidence="10">PCC 10605</strain>
    </source>
</reference>
<dbReference type="KEGG" id="can:Cyan10605_2574"/>
<evidence type="ECO:0000256" key="7">
    <source>
        <dbReference type="ARBA" id="ARBA00025633"/>
    </source>
</evidence>
<dbReference type="eggNOG" id="COG1853">
    <property type="taxonomic scope" value="Bacteria"/>
</dbReference>
<dbReference type="EMBL" id="CP003947">
    <property type="protein sequence ID" value="AFZ54652.1"/>
    <property type="molecule type" value="Genomic_DNA"/>
</dbReference>
<name>K9Z7D8_CYAAP</name>
<evidence type="ECO:0000313" key="9">
    <source>
        <dbReference type="EMBL" id="AFZ54652.1"/>
    </source>
</evidence>
<comment type="similarity">
    <text evidence="2">In the C-terminal section; belongs to the flavodoxin reductase family.</text>
</comment>
<protein>
    <submittedName>
        <fullName evidence="9">Flavin reductase domain protein FMN-binding protein</fullName>
    </submittedName>
</protein>
<dbReference type="Gene3D" id="2.30.110.10">
    <property type="entry name" value="Electron Transport, Fmn-binding Protein, Chain A"/>
    <property type="match status" value="1"/>
</dbReference>
<dbReference type="PANTHER" id="PTHR32145:SF32">
    <property type="entry name" value="DIFLAVIN FLAVOPROTEIN A 4-RELATED"/>
    <property type="match status" value="1"/>
</dbReference>
<evidence type="ECO:0000256" key="2">
    <source>
        <dbReference type="ARBA" id="ARBA00006098"/>
    </source>
</evidence>
<keyword evidence="6" id="KW-0560">Oxidoreductase</keyword>
<evidence type="ECO:0000259" key="8">
    <source>
        <dbReference type="PROSITE" id="PS50902"/>
    </source>
</evidence>
<gene>
    <name evidence="9" type="ordered locus">Cyan10605_2574</name>
</gene>
<dbReference type="Gene3D" id="3.40.50.360">
    <property type="match status" value="1"/>
</dbReference>
<dbReference type="Pfam" id="PF19583">
    <property type="entry name" value="ODP"/>
    <property type="match status" value="1"/>
</dbReference>
<sequence>MGSKDVQVCNIALDTRIFRSRTWERLKFEVEYGLSRGTTANSFLIEADKTALIDPPGESFTEIFLSALSARIDLKKIDYVILGHINPNRAFTLNRLIQLAPQITFIVSNTGAKSLREIFENSYSETVKDYSLNIISIKNDYQLNLGKEHQLDFITTPNPRYPDQLLTFDKKTDIFYTDKLFGSHVCGDQIFDEGWQVYFEDRRYYFDCVIAPYSNQVSKALEKIKPFSALVYAPSHGPLVKYGLHELTGLYSQWLSAQQNQTLNVALVYASAYGNTAILANAIARGVTKAGVRVESINAEFAASEEIKEAITTCDGFIFGSPTLGGHAPTQIQSALGVALATADRNKIVGVFGSYGWSGEAIDLLESKFKDGGYRFGFDTIRVKFKPTEAILKTCEEAGTDFAQALKKRKKALKSKESAASNTLTARTEQALGRIIGSLSIVTTQREELKGAMVASWVSQATFTPPGLTIAVAKERAIESLLPIGSHFVLNILEEGKHIDLMKHFLKPFAPGEDRFVNINWETADNGSPILTDALAYLECEVKNRLECGDHWVLYAIATQGKLLSETGITAIHHRKSGTHY</sequence>
<dbReference type="InterPro" id="IPR029039">
    <property type="entry name" value="Flavoprotein-like_sf"/>
</dbReference>
<dbReference type="SMART" id="SM00849">
    <property type="entry name" value="Lactamase_B"/>
    <property type="match status" value="1"/>
</dbReference>
<dbReference type="GO" id="GO:0010181">
    <property type="term" value="F:FMN binding"/>
    <property type="evidence" value="ECO:0007669"/>
    <property type="project" value="InterPro"/>
</dbReference>
<keyword evidence="4" id="KW-0813">Transport</keyword>
<dbReference type="InterPro" id="IPR001279">
    <property type="entry name" value="Metallo-B-lactamas"/>
</dbReference>
<dbReference type="PANTHER" id="PTHR32145">
    <property type="entry name" value="DIFLAVIN FLAVOPROTEIN A 2-RELATED"/>
    <property type="match status" value="1"/>
</dbReference>
<dbReference type="InterPro" id="IPR001226">
    <property type="entry name" value="Flavodoxin_CS"/>
</dbReference>
<dbReference type="InterPro" id="IPR036866">
    <property type="entry name" value="RibonucZ/Hydroxyglut_hydro"/>
</dbReference>
<dbReference type="eggNOG" id="COG0426">
    <property type="taxonomic scope" value="Bacteria"/>
</dbReference>
<keyword evidence="5" id="KW-0249">Electron transport</keyword>
<evidence type="ECO:0000313" key="10">
    <source>
        <dbReference type="Proteomes" id="UP000010480"/>
    </source>
</evidence>
<dbReference type="SUPFAM" id="SSF56281">
    <property type="entry name" value="Metallo-hydrolase/oxidoreductase"/>
    <property type="match status" value="1"/>
</dbReference>
<dbReference type="SUPFAM" id="SSF52218">
    <property type="entry name" value="Flavoproteins"/>
    <property type="match status" value="1"/>
</dbReference>
<evidence type="ECO:0000256" key="1">
    <source>
        <dbReference type="ARBA" id="ARBA00001962"/>
    </source>
</evidence>
<evidence type="ECO:0000256" key="6">
    <source>
        <dbReference type="ARBA" id="ARBA00023002"/>
    </source>
</evidence>
<dbReference type="CDD" id="cd07709">
    <property type="entry name" value="flavodiiron_proteins_MBL-fold"/>
    <property type="match status" value="1"/>
</dbReference>
<dbReference type="PROSITE" id="PS00201">
    <property type="entry name" value="FLAVODOXIN"/>
    <property type="match status" value="1"/>
</dbReference>
<accession>K9Z7D8</accession>
<dbReference type="GO" id="GO:0009055">
    <property type="term" value="F:electron transfer activity"/>
    <property type="evidence" value="ECO:0007669"/>
    <property type="project" value="InterPro"/>
</dbReference>
<evidence type="ECO:0000256" key="4">
    <source>
        <dbReference type="ARBA" id="ARBA00022448"/>
    </source>
</evidence>
<dbReference type="InterPro" id="IPR002563">
    <property type="entry name" value="Flavin_Rdtase-like_dom"/>
</dbReference>
<comment type="cofactor">
    <cofactor evidence="1">
        <name>Fe cation</name>
        <dbReference type="ChEBI" id="CHEBI:24875"/>
    </cofactor>
</comment>
<evidence type="ECO:0000256" key="3">
    <source>
        <dbReference type="ARBA" id="ARBA00007121"/>
    </source>
</evidence>
<dbReference type="GO" id="GO:0016646">
    <property type="term" value="F:oxidoreductase activity, acting on the CH-NH group of donors, NAD or NADP as acceptor"/>
    <property type="evidence" value="ECO:0007669"/>
    <property type="project" value="UniProtKB-ARBA"/>
</dbReference>
<dbReference type="STRING" id="755178.Cyan10605_2574"/>
<dbReference type="OrthoDB" id="9807946at2"/>
<dbReference type="InterPro" id="IPR012349">
    <property type="entry name" value="Split_barrel_FMN-bd"/>
</dbReference>
<dbReference type="RefSeq" id="WP_015220375.1">
    <property type="nucleotide sequence ID" value="NC_019776.1"/>
</dbReference>
<feature type="domain" description="Flavodoxin-like" evidence="8">
    <location>
        <begin position="265"/>
        <end position="403"/>
    </location>
</feature>